<evidence type="ECO:0000256" key="1">
    <source>
        <dbReference type="SAM" id="MobiDB-lite"/>
    </source>
</evidence>
<evidence type="ECO:0000313" key="2">
    <source>
        <dbReference type="EMBL" id="CDG41125.1"/>
    </source>
</evidence>
<accession>A0A060QJK8</accession>
<dbReference type="Proteomes" id="UP000027583">
    <property type="component" value="Unassembled WGS sequence"/>
</dbReference>
<comment type="caution">
    <text evidence="2">The sequence shown here is derived from an EMBL/GenBank/DDBJ whole genome shotgun (WGS) entry which is preliminary data.</text>
</comment>
<protein>
    <submittedName>
        <fullName evidence="2">Uncharacterized protein</fullName>
    </submittedName>
</protein>
<reference evidence="2 3" key="1">
    <citation type="journal article" date="2014" name="Genome Biol. Evol.">
        <title>Acetic acid bacteria genomes reveal functional traits for adaptation to life in insect guts.</title>
        <authorList>
            <person name="Chouaia B."/>
            <person name="Gaiarsa S."/>
            <person name="Crotti E."/>
            <person name="Comandatore F."/>
            <person name="Degli Esposti M."/>
            <person name="Ricci I."/>
            <person name="Alma A."/>
            <person name="Favia G."/>
            <person name="Bandi C."/>
            <person name="Daffonchio D."/>
        </authorList>
    </citation>
    <scope>NUCLEOTIDE SEQUENCE [LARGE SCALE GENOMIC DNA]</scope>
    <source>
        <strain evidence="2 3">SF2.1</strain>
    </source>
</reference>
<dbReference type="EMBL" id="CBLX010000027">
    <property type="protein sequence ID" value="CDG41125.1"/>
    <property type="molecule type" value="Genomic_DNA"/>
</dbReference>
<reference evidence="2 3" key="2">
    <citation type="journal article" date="2014" name="PLoS ONE">
        <title>Evolution of mitochondria reconstructed from the energy metabolism of living bacteria.</title>
        <authorList>
            <person name="Degli Esposti M."/>
            <person name="Chouaia B."/>
            <person name="Comandatore F."/>
            <person name="Crotti E."/>
            <person name="Sassera D."/>
            <person name="Lievens P.M."/>
            <person name="Daffonchio D."/>
            <person name="Bandi C."/>
        </authorList>
    </citation>
    <scope>NUCLEOTIDE SEQUENCE [LARGE SCALE GENOMIC DNA]</scope>
    <source>
        <strain evidence="2 3">SF2.1</strain>
    </source>
</reference>
<organism evidence="2 3">
    <name type="scientific">Asaia bogorensis</name>
    <dbReference type="NCBI Taxonomy" id="91915"/>
    <lineage>
        <taxon>Bacteria</taxon>
        <taxon>Pseudomonadati</taxon>
        <taxon>Pseudomonadota</taxon>
        <taxon>Alphaproteobacteria</taxon>
        <taxon>Acetobacterales</taxon>
        <taxon>Acetobacteraceae</taxon>
        <taxon>Asaia</taxon>
    </lineage>
</organism>
<gene>
    <name evidence="2" type="ORF">ASAP_3080</name>
</gene>
<sequence length="46" mass="5320">MRLHPTLEWFGNRVARMRHQGNAERAVHDDDPSLSRDGDRVHRVGA</sequence>
<name>A0A060QJK8_9PROT</name>
<proteinExistence type="predicted"/>
<dbReference type="AlphaFoldDB" id="A0A060QJK8"/>
<evidence type="ECO:0000313" key="3">
    <source>
        <dbReference type="Proteomes" id="UP000027583"/>
    </source>
</evidence>
<feature type="region of interest" description="Disordered" evidence="1">
    <location>
        <begin position="21"/>
        <end position="46"/>
    </location>
</feature>